<dbReference type="InParanoid" id="A0A251RS92"/>
<evidence type="ECO:0000313" key="2">
    <source>
        <dbReference type="Proteomes" id="UP000215914"/>
    </source>
</evidence>
<evidence type="ECO:0000313" key="1">
    <source>
        <dbReference type="EMBL" id="OTF87110.1"/>
    </source>
</evidence>
<sequence>MNSANMPQDVFLYYKNSPAATNVQSLKIQTGFSLQTTLHLLLKMPISRVSRLHLLTTSRMSKSQSRILLKVLQGQINRRLCPVCSVTLRLISRMGMKSPRMQPSSTLRY</sequence>
<dbReference type="AlphaFoldDB" id="A0A251RS92"/>
<dbReference type="Proteomes" id="UP000215914">
    <property type="component" value="Chromosome 17"/>
</dbReference>
<accession>A0A251RS92</accession>
<proteinExistence type="predicted"/>
<protein>
    <submittedName>
        <fullName evidence="1">Uncharacterized protein</fullName>
    </submittedName>
</protein>
<dbReference type="EMBL" id="CM007906">
    <property type="protein sequence ID" value="OTF87110.1"/>
    <property type="molecule type" value="Genomic_DNA"/>
</dbReference>
<name>A0A251RS92_HELAN</name>
<gene>
    <name evidence="1" type="ORF">HannXRQ_Chr17g0558191</name>
</gene>
<reference evidence="2" key="1">
    <citation type="journal article" date="2017" name="Nature">
        <title>The sunflower genome provides insights into oil metabolism, flowering and Asterid evolution.</title>
        <authorList>
            <person name="Badouin H."/>
            <person name="Gouzy J."/>
            <person name="Grassa C.J."/>
            <person name="Murat F."/>
            <person name="Staton S.E."/>
            <person name="Cottret L."/>
            <person name="Lelandais-Briere C."/>
            <person name="Owens G.L."/>
            <person name="Carrere S."/>
            <person name="Mayjonade B."/>
            <person name="Legrand L."/>
            <person name="Gill N."/>
            <person name="Kane N.C."/>
            <person name="Bowers J.E."/>
            <person name="Hubner S."/>
            <person name="Bellec A."/>
            <person name="Berard A."/>
            <person name="Berges H."/>
            <person name="Blanchet N."/>
            <person name="Boniface M.C."/>
            <person name="Brunel D."/>
            <person name="Catrice O."/>
            <person name="Chaidir N."/>
            <person name="Claudel C."/>
            <person name="Donnadieu C."/>
            <person name="Faraut T."/>
            <person name="Fievet G."/>
            <person name="Helmstetter N."/>
            <person name="King M."/>
            <person name="Knapp S.J."/>
            <person name="Lai Z."/>
            <person name="Le Paslier M.C."/>
            <person name="Lippi Y."/>
            <person name="Lorenzon L."/>
            <person name="Mandel J.R."/>
            <person name="Marage G."/>
            <person name="Marchand G."/>
            <person name="Marquand E."/>
            <person name="Bret-Mestries E."/>
            <person name="Morien E."/>
            <person name="Nambeesan S."/>
            <person name="Nguyen T."/>
            <person name="Pegot-Espagnet P."/>
            <person name="Pouilly N."/>
            <person name="Raftis F."/>
            <person name="Sallet E."/>
            <person name="Schiex T."/>
            <person name="Thomas J."/>
            <person name="Vandecasteele C."/>
            <person name="Vares D."/>
            <person name="Vear F."/>
            <person name="Vautrin S."/>
            <person name="Crespi M."/>
            <person name="Mangin B."/>
            <person name="Burke J.M."/>
            <person name="Salse J."/>
            <person name="Munos S."/>
            <person name="Vincourt P."/>
            <person name="Rieseberg L.H."/>
            <person name="Langlade N.B."/>
        </authorList>
    </citation>
    <scope>NUCLEOTIDE SEQUENCE [LARGE SCALE GENOMIC DNA]</scope>
    <source>
        <strain evidence="2">cv. SF193</strain>
    </source>
</reference>
<keyword evidence="2" id="KW-1185">Reference proteome</keyword>
<organism evidence="1 2">
    <name type="scientific">Helianthus annuus</name>
    <name type="common">Common sunflower</name>
    <dbReference type="NCBI Taxonomy" id="4232"/>
    <lineage>
        <taxon>Eukaryota</taxon>
        <taxon>Viridiplantae</taxon>
        <taxon>Streptophyta</taxon>
        <taxon>Embryophyta</taxon>
        <taxon>Tracheophyta</taxon>
        <taxon>Spermatophyta</taxon>
        <taxon>Magnoliopsida</taxon>
        <taxon>eudicotyledons</taxon>
        <taxon>Gunneridae</taxon>
        <taxon>Pentapetalae</taxon>
        <taxon>asterids</taxon>
        <taxon>campanulids</taxon>
        <taxon>Asterales</taxon>
        <taxon>Asteraceae</taxon>
        <taxon>Asteroideae</taxon>
        <taxon>Heliantheae alliance</taxon>
        <taxon>Heliantheae</taxon>
        <taxon>Helianthus</taxon>
    </lineage>
</organism>